<dbReference type="Proteomes" id="UP000829447">
    <property type="component" value="Linkage Group LG29"/>
</dbReference>
<organism evidence="1 2">
    <name type="scientific">Pangasianodon gigas</name>
    <name type="common">Mekong giant catfish</name>
    <name type="synonym">Pangasius gigas</name>
    <dbReference type="NCBI Taxonomy" id="30993"/>
    <lineage>
        <taxon>Eukaryota</taxon>
        <taxon>Metazoa</taxon>
        <taxon>Chordata</taxon>
        <taxon>Craniata</taxon>
        <taxon>Vertebrata</taxon>
        <taxon>Euteleostomi</taxon>
        <taxon>Actinopterygii</taxon>
        <taxon>Neopterygii</taxon>
        <taxon>Teleostei</taxon>
        <taxon>Ostariophysi</taxon>
        <taxon>Siluriformes</taxon>
        <taxon>Pangasiidae</taxon>
        <taxon>Pangasianodon</taxon>
    </lineage>
</organism>
<proteinExistence type="predicted"/>
<comment type="caution">
    <text evidence="1">The sequence shown here is derived from an EMBL/GenBank/DDBJ whole genome shotgun (WGS) entry which is preliminary data.</text>
</comment>
<accession>A0ACC5XVG0</accession>
<evidence type="ECO:0000313" key="2">
    <source>
        <dbReference type="Proteomes" id="UP000829447"/>
    </source>
</evidence>
<dbReference type="EMBL" id="CM040482">
    <property type="protein sequence ID" value="MCI4395210.1"/>
    <property type="molecule type" value="Genomic_DNA"/>
</dbReference>
<evidence type="ECO:0000313" key="1">
    <source>
        <dbReference type="EMBL" id="MCI4395210.1"/>
    </source>
</evidence>
<gene>
    <name evidence="1" type="ORF">PGIGA_G00177660</name>
</gene>
<reference evidence="1 2" key="1">
    <citation type="journal article" date="2022" name="bioRxiv">
        <title>An ancient truncated duplication of the anti-Mullerian hormone receptor type 2 gene is a potential conserved master sex determinant in the Pangasiidae catfish family.</title>
        <authorList>
            <person name="Wen M."/>
            <person name="Pan Q."/>
            <person name="Jouanno E."/>
            <person name="Montfort J."/>
            <person name="Zahm M."/>
            <person name="Cabau C."/>
            <person name="Klopp C."/>
            <person name="Iampietro C."/>
            <person name="Roques C."/>
            <person name="Bouchez O."/>
            <person name="Castinel A."/>
            <person name="Donnadieu C."/>
            <person name="Parrinello H."/>
            <person name="Poncet C."/>
            <person name="Belmonte E."/>
            <person name="Gautier V."/>
            <person name="Avarre J.-C."/>
            <person name="Dugue R."/>
            <person name="Gustiano R."/>
            <person name="Ha T.T.T."/>
            <person name="Campet M."/>
            <person name="Sriphairoj K."/>
            <person name="Ribolli J."/>
            <person name="de Almeida F.L."/>
            <person name="Desvignes T."/>
            <person name="Postlethwait J.H."/>
            <person name="Bucao C.F."/>
            <person name="Robinson-Rechavi M."/>
            <person name="Bobe J."/>
            <person name="Herpin A."/>
            <person name="Guiguen Y."/>
        </authorList>
    </citation>
    <scope>NUCLEOTIDE SEQUENCE [LARGE SCALE GENOMIC DNA]</scope>
    <source>
        <strain evidence="1">YG-Dec2019</strain>
    </source>
</reference>
<protein>
    <submittedName>
        <fullName evidence="1">Uncharacterized protein</fullName>
    </submittedName>
</protein>
<name>A0ACC5XVG0_PANGG</name>
<keyword evidence="2" id="KW-1185">Reference proteome</keyword>
<sequence length="242" mass="27387">METSDLDTDNGAPSSVKGTTQIKRSDSPTPSCVSMKSDDSMAHPPDFKDGDSSSVHRATDEWKSVFIMLLGHYEYLVMPFGLINAPTVFQQLISEVLRETLIRYTFVYLDDILIFSSLLEEHVVHVPLVLQLEKSQFHVTIILFLGCVVSQGRLHMDLAKIRIVIEWPQPTSVRLVQCFLGFADFFRCFIRNFSTQAAPLSALTKKTLARFKWTREAQKAFETLKGRLTSVPVLCMPDPEAR</sequence>